<dbReference type="PROSITE" id="PS50110">
    <property type="entry name" value="RESPONSE_REGULATORY"/>
    <property type="match status" value="1"/>
</dbReference>
<dbReference type="Gene3D" id="3.30.70.270">
    <property type="match status" value="1"/>
</dbReference>
<name>A0ABV2TJS3_9RHOO</name>
<evidence type="ECO:0000313" key="6">
    <source>
        <dbReference type="EMBL" id="MET7013788.1"/>
    </source>
</evidence>
<dbReference type="CDD" id="cd01949">
    <property type="entry name" value="GGDEF"/>
    <property type="match status" value="1"/>
</dbReference>
<dbReference type="SMART" id="SM00267">
    <property type="entry name" value="GGDEF"/>
    <property type="match status" value="1"/>
</dbReference>
<feature type="compositionally biased region" description="Polar residues" evidence="2">
    <location>
        <begin position="1"/>
        <end position="11"/>
    </location>
</feature>
<dbReference type="Pfam" id="PF00990">
    <property type="entry name" value="GGDEF"/>
    <property type="match status" value="1"/>
</dbReference>
<dbReference type="PROSITE" id="PS50887">
    <property type="entry name" value="GGDEF"/>
    <property type="match status" value="1"/>
</dbReference>
<evidence type="ECO:0000256" key="2">
    <source>
        <dbReference type="SAM" id="MobiDB-lite"/>
    </source>
</evidence>
<dbReference type="PANTHER" id="PTHR33121:SF70">
    <property type="entry name" value="SIGNALING PROTEIN YKOW"/>
    <property type="match status" value="1"/>
</dbReference>
<evidence type="ECO:0000259" key="4">
    <source>
        <dbReference type="PROSITE" id="PS50883"/>
    </source>
</evidence>
<dbReference type="SMART" id="SM00052">
    <property type="entry name" value="EAL"/>
    <property type="match status" value="1"/>
</dbReference>
<dbReference type="SUPFAM" id="SSF141868">
    <property type="entry name" value="EAL domain-like"/>
    <property type="match status" value="1"/>
</dbReference>
<dbReference type="CDD" id="cd01948">
    <property type="entry name" value="EAL"/>
    <property type="match status" value="1"/>
</dbReference>
<proteinExistence type="predicted"/>
<dbReference type="SUPFAM" id="SSF52172">
    <property type="entry name" value="CheY-like"/>
    <property type="match status" value="1"/>
</dbReference>
<dbReference type="EMBL" id="JBEWZI010000005">
    <property type="protein sequence ID" value="MET7013788.1"/>
    <property type="molecule type" value="Genomic_DNA"/>
</dbReference>
<dbReference type="RefSeq" id="WP_354600251.1">
    <property type="nucleotide sequence ID" value="NZ_JBEWZI010000005.1"/>
</dbReference>
<dbReference type="SUPFAM" id="SSF55073">
    <property type="entry name" value="Nucleotide cyclase"/>
    <property type="match status" value="1"/>
</dbReference>
<dbReference type="InterPro" id="IPR029787">
    <property type="entry name" value="Nucleotide_cyclase"/>
</dbReference>
<evidence type="ECO:0000259" key="3">
    <source>
        <dbReference type="PROSITE" id="PS50110"/>
    </source>
</evidence>
<feature type="domain" description="EAL" evidence="4">
    <location>
        <begin position="500"/>
        <end position="755"/>
    </location>
</feature>
<evidence type="ECO:0000259" key="5">
    <source>
        <dbReference type="PROSITE" id="PS50887"/>
    </source>
</evidence>
<dbReference type="InterPro" id="IPR011006">
    <property type="entry name" value="CheY-like_superfamily"/>
</dbReference>
<dbReference type="InterPro" id="IPR001789">
    <property type="entry name" value="Sig_transdc_resp-reg_receiver"/>
</dbReference>
<evidence type="ECO:0000313" key="7">
    <source>
        <dbReference type="Proteomes" id="UP001549691"/>
    </source>
</evidence>
<dbReference type="InterPro" id="IPR021800">
    <property type="entry name" value="DUF3369"/>
</dbReference>
<feature type="region of interest" description="Disordered" evidence="2">
    <location>
        <begin position="1"/>
        <end position="30"/>
    </location>
</feature>
<organism evidence="6 7">
    <name type="scientific">Uliginosibacterium flavum</name>
    <dbReference type="NCBI Taxonomy" id="1396831"/>
    <lineage>
        <taxon>Bacteria</taxon>
        <taxon>Pseudomonadati</taxon>
        <taxon>Pseudomonadota</taxon>
        <taxon>Betaproteobacteria</taxon>
        <taxon>Rhodocyclales</taxon>
        <taxon>Zoogloeaceae</taxon>
        <taxon>Uliginosibacterium</taxon>
    </lineage>
</organism>
<dbReference type="InterPro" id="IPR050706">
    <property type="entry name" value="Cyclic-di-GMP_PDE-like"/>
</dbReference>
<dbReference type="Proteomes" id="UP001549691">
    <property type="component" value="Unassembled WGS sequence"/>
</dbReference>
<feature type="domain" description="Response regulatory" evidence="3">
    <location>
        <begin position="43"/>
        <end position="167"/>
    </location>
</feature>
<dbReference type="Gene3D" id="3.40.50.2300">
    <property type="match status" value="1"/>
</dbReference>
<dbReference type="Pfam" id="PF11849">
    <property type="entry name" value="DUF3369"/>
    <property type="match status" value="1"/>
</dbReference>
<dbReference type="InterPro" id="IPR000160">
    <property type="entry name" value="GGDEF_dom"/>
</dbReference>
<reference evidence="6 7" key="1">
    <citation type="submission" date="2024-07" db="EMBL/GenBank/DDBJ databases">
        <title>Uliginosibacterium flavum JJ3220;KACC:17644.</title>
        <authorList>
            <person name="Kim M.K."/>
        </authorList>
    </citation>
    <scope>NUCLEOTIDE SEQUENCE [LARGE SCALE GENOMIC DNA]</scope>
    <source>
        <strain evidence="6 7">KACC:17644</strain>
    </source>
</reference>
<keyword evidence="7" id="KW-1185">Reference proteome</keyword>
<keyword evidence="1" id="KW-0597">Phosphoprotein</keyword>
<dbReference type="PANTHER" id="PTHR33121">
    <property type="entry name" value="CYCLIC DI-GMP PHOSPHODIESTERASE PDEF"/>
    <property type="match status" value="1"/>
</dbReference>
<dbReference type="InterPro" id="IPR001633">
    <property type="entry name" value="EAL_dom"/>
</dbReference>
<dbReference type="Pfam" id="PF00563">
    <property type="entry name" value="EAL"/>
    <property type="match status" value="1"/>
</dbReference>
<sequence length="763" mass="84486">MSLVVDQQSGESAMPAEESYRFAEDQPAEQSAAADELLQRPWRVLVTDDDEEVHRATTYALRGIEVDGRPLELLHASSALEAIELLKVERDIAVGMLDVVMETPDAGLRLVETIRKDLGLHSMRIVLRTGQPGYAPELEVIQRYDINDYRTKSELSQTRLITTLTAAVRAYEQLELIRAANRGMETVARASNEIFRLRSTQEFSRVLLQHMAELFSRPVDGVVCLEQGAGDAQRDHGLYIEFGTGRYAVMQGCMADKALDVELLRAIRRCSAARTCVFESTRFAMWLGSGSRDAVVVVDLGQSLQGVEQRLVEMFAASLAVGFENVDLIERLDFFAFFDPLTHLPNRTRFLSDVDQDLYTRQGGSRCLAIADIVRFSEVNDALGHRCGDSLLVAVAKRLRGAMGAAVSLSRIAGDTFGLYGPENSIDPGVIRKAFEQSFFVHGHALSVQMRVGLVRVSQCKGNAVELLRNANLALSQARQSSGSAFCEFSVMMSEDVQTRVSMLHSLRAAIDFKRGLTLHYQPLMNASSGEVVGVEALLRWRNDFGEMVPPQRFIPLAERTGMINELGLWVLEQALDRLSAWHRQGYRQLGMAVNVSPVQLRADDFVIKVRQIIEFCDVPPALISFDLTESIGLEEPVLLASRLMALRELGIRLTLDDFGTGHSSLRQLMGLCTDMVKIDPGYIEEIVESADARALAASIVDLAKKRSSCVIAEGVETAEQAQALVDMGCVLMQGFHFGRPMAADQFEHWLRANKASLLVSNP</sequence>
<dbReference type="InterPro" id="IPR035919">
    <property type="entry name" value="EAL_sf"/>
</dbReference>
<feature type="domain" description="GGDEF" evidence="5">
    <location>
        <begin position="364"/>
        <end position="491"/>
    </location>
</feature>
<accession>A0ABV2TJS3</accession>
<protein>
    <submittedName>
        <fullName evidence="6">EAL domain-containing protein</fullName>
    </submittedName>
</protein>
<gene>
    <name evidence="6" type="ORF">ABXR19_06280</name>
</gene>
<evidence type="ECO:0000256" key="1">
    <source>
        <dbReference type="PROSITE-ProRule" id="PRU00169"/>
    </source>
</evidence>
<dbReference type="PROSITE" id="PS50883">
    <property type="entry name" value="EAL"/>
    <property type="match status" value="1"/>
</dbReference>
<dbReference type="Gene3D" id="3.20.20.450">
    <property type="entry name" value="EAL domain"/>
    <property type="match status" value="1"/>
</dbReference>
<dbReference type="InterPro" id="IPR043128">
    <property type="entry name" value="Rev_trsase/Diguanyl_cyclase"/>
</dbReference>
<dbReference type="NCBIfam" id="TIGR00254">
    <property type="entry name" value="GGDEF"/>
    <property type="match status" value="1"/>
</dbReference>
<comment type="caution">
    <text evidence="6">The sequence shown here is derived from an EMBL/GenBank/DDBJ whole genome shotgun (WGS) entry which is preliminary data.</text>
</comment>
<feature type="modified residue" description="4-aspartylphosphate" evidence="1">
    <location>
        <position position="98"/>
    </location>
</feature>